<evidence type="ECO:0000313" key="2">
    <source>
        <dbReference type="EMBL" id="TNN62620.1"/>
    </source>
</evidence>
<dbReference type="AlphaFoldDB" id="A0A4Z2HAS3"/>
<keyword evidence="3" id="KW-1185">Reference proteome</keyword>
<evidence type="ECO:0000313" key="3">
    <source>
        <dbReference type="Proteomes" id="UP000314294"/>
    </source>
</evidence>
<comment type="caution">
    <text evidence="2">The sequence shown here is derived from an EMBL/GenBank/DDBJ whole genome shotgun (WGS) entry which is preliminary data.</text>
</comment>
<dbReference type="Proteomes" id="UP000314294">
    <property type="component" value="Unassembled WGS sequence"/>
</dbReference>
<dbReference type="EMBL" id="SRLO01000289">
    <property type="protein sequence ID" value="TNN62620.1"/>
    <property type="molecule type" value="Genomic_DNA"/>
</dbReference>
<accession>A0A4Z2HAS3</accession>
<name>A0A4Z2HAS3_9TELE</name>
<organism evidence="2 3">
    <name type="scientific">Liparis tanakae</name>
    <name type="common">Tanaka's snailfish</name>
    <dbReference type="NCBI Taxonomy" id="230148"/>
    <lineage>
        <taxon>Eukaryota</taxon>
        <taxon>Metazoa</taxon>
        <taxon>Chordata</taxon>
        <taxon>Craniata</taxon>
        <taxon>Vertebrata</taxon>
        <taxon>Euteleostomi</taxon>
        <taxon>Actinopterygii</taxon>
        <taxon>Neopterygii</taxon>
        <taxon>Teleostei</taxon>
        <taxon>Neoteleostei</taxon>
        <taxon>Acanthomorphata</taxon>
        <taxon>Eupercaria</taxon>
        <taxon>Perciformes</taxon>
        <taxon>Cottioidei</taxon>
        <taxon>Cottales</taxon>
        <taxon>Liparidae</taxon>
        <taxon>Liparis</taxon>
    </lineage>
</organism>
<reference evidence="2 3" key="1">
    <citation type="submission" date="2019-03" db="EMBL/GenBank/DDBJ databases">
        <title>First draft genome of Liparis tanakae, snailfish: a comprehensive survey of snailfish specific genes.</title>
        <authorList>
            <person name="Kim W."/>
            <person name="Song I."/>
            <person name="Jeong J.-H."/>
            <person name="Kim D."/>
            <person name="Kim S."/>
            <person name="Ryu S."/>
            <person name="Song J.Y."/>
            <person name="Lee S.K."/>
        </authorList>
    </citation>
    <scope>NUCLEOTIDE SEQUENCE [LARGE SCALE GENOMIC DNA]</scope>
    <source>
        <tissue evidence="2">Muscle</tissue>
    </source>
</reference>
<protein>
    <submittedName>
        <fullName evidence="2">Uncharacterized protein</fullName>
    </submittedName>
</protein>
<proteinExistence type="predicted"/>
<evidence type="ECO:0000256" key="1">
    <source>
        <dbReference type="SAM" id="MobiDB-lite"/>
    </source>
</evidence>
<feature type="compositionally biased region" description="Polar residues" evidence="1">
    <location>
        <begin position="180"/>
        <end position="192"/>
    </location>
</feature>
<feature type="compositionally biased region" description="Basic and acidic residues" evidence="1">
    <location>
        <begin position="161"/>
        <end position="171"/>
    </location>
</feature>
<sequence>MRRPCAGRAFPDRRQPTPLGWVSRDTVEYRLTQQLVAVSSLTTKAQRNTNSYVRRHLGSFWFHLGPMDPRLKQVSRLFPDRVKPLLQIYWMVEATVKWGPDSTCLLCSTFPGSAQDNTGWIKRAWEVTAPGEVPLAHKKLSAHHLITRFNMVKPNAARGGKKPESESKQVHDGGLASDLASGNTTHYDSNGSKTERSLADMQKLLGGMEERISTL</sequence>
<gene>
    <name evidence="2" type="ORF">EYF80_027138</name>
</gene>
<feature type="region of interest" description="Disordered" evidence="1">
    <location>
        <begin position="155"/>
        <end position="197"/>
    </location>
</feature>